<feature type="region of interest" description="Disordered" evidence="1">
    <location>
        <begin position="28"/>
        <end position="47"/>
    </location>
</feature>
<dbReference type="EMBL" id="CP030840">
    <property type="protein sequence ID" value="AXC13720.1"/>
    <property type="molecule type" value="Genomic_DNA"/>
</dbReference>
<accession>A0A2Z5G3W6</accession>
<protein>
    <submittedName>
        <fullName evidence="2">Uncharacterized protein</fullName>
    </submittedName>
</protein>
<reference evidence="2 3" key="1">
    <citation type="journal article" date="2018" name="Front. Microbiol.">
        <title>Hydrolytic Capabilities as a Key to Environmental Success: Chitinolytic and Cellulolytic Acidobacteria From Acidic Sub-arctic Soils and Boreal Peatlands.</title>
        <authorList>
            <person name="Belova S.E."/>
            <person name="Ravin N.V."/>
            <person name="Pankratov T.A."/>
            <person name="Rakitin A.L."/>
            <person name="Ivanova A.A."/>
            <person name="Beletsky A.V."/>
            <person name="Mardanov A.V."/>
            <person name="Sinninghe Damste J.S."/>
            <person name="Dedysh S.N."/>
        </authorList>
    </citation>
    <scope>NUCLEOTIDE SEQUENCE [LARGE SCALE GENOMIC DNA]</scope>
    <source>
        <strain evidence="2 3">SBC82</strain>
    </source>
</reference>
<dbReference type="Proteomes" id="UP000253606">
    <property type="component" value="Chromosome"/>
</dbReference>
<sequence length="47" mass="4876">MTGLWIGISALPAETIRSPFEADGARLLRRSAAAPPSDPPSAQGQSQ</sequence>
<dbReference type="KEGG" id="abas:ACPOL_4447"/>
<evidence type="ECO:0000313" key="3">
    <source>
        <dbReference type="Proteomes" id="UP000253606"/>
    </source>
</evidence>
<proteinExistence type="predicted"/>
<evidence type="ECO:0000313" key="2">
    <source>
        <dbReference type="EMBL" id="AXC13720.1"/>
    </source>
</evidence>
<gene>
    <name evidence="2" type="ORF">ACPOL_4447</name>
</gene>
<dbReference type="AlphaFoldDB" id="A0A2Z5G3W6"/>
<organism evidence="2 3">
    <name type="scientific">Acidisarcina polymorpha</name>
    <dbReference type="NCBI Taxonomy" id="2211140"/>
    <lineage>
        <taxon>Bacteria</taxon>
        <taxon>Pseudomonadati</taxon>
        <taxon>Acidobacteriota</taxon>
        <taxon>Terriglobia</taxon>
        <taxon>Terriglobales</taxon>
        <taxon>Acidobacteriaceae</taxon>
        <taxon>Acidisarcina</taxon>
    </lineage>
</organism>
<keyword evidence="3" id="KW-1185">Reference proteome</keyword>
<evidence type="ECO:0000256" key="1">
    <source>
        <dbReference type="SAM" id="MobiDB-lite"/>
    </source>
</evidence>
<feature type="compositionally biased region" description="Low complexity" evidence="1">
    <location>
        <begin position="30"/>
        <end position="47"/>
    </location>
</feature>
<name>A0A2Z5G3W6_9BACT</name>